<evidence type="ECO:0000313" key="1">
    <source>
        <dbReference type="EMBL" id="AOW03072.1"/>
    </source>
</evidence>
<dbReference type="Proteomes" id="UP000182444">
    <property type="component" value="Chromosome 1C"/>
</dbReference>
<dbReference type="GeneID" id="94583086"/>
<organism evidence="1 2">
    <name type="scientific">Yarrowia lipolytica</name>
    <name type="common">Candida lipolytica</name>
    <dbReference type="NCBI Taxonomy" id="4952"/>
    <lineage>
        <taxon>Eukaryota</taxon>
        <taxon>Fungi</taxon>
        <taxon>Dikarya</taxon>
        <taxon>Ascomycota</taxon>
        <taxon>Saccharomycotina</taxon>
        <taxon>Dipodascomycetes</taxon>
        <taxon>Dipodascales</taxon>
        <taxon>Dipodascales incertae sedis</taxon>
        <taxon>Yarrowia</taxon>
    </lineage>
</organism>
<reference evidence="1 2" key="1">
    <citation type="journal article" date="2016" name="PLoS ONE">
        <title>Sequence Assembly of Yarrowia lipolytica Strain W29/CLIB89 Shows Transposable Element Diversity.</title>
        <authorList>
            <person name="Magnan C."/>
            <person name="Yu J."/>
            <person name="Chang I."/>
            <person name="Jahn E."/>
            <person name="Kanomata Y."/>
            <person name="Wu J."/>
            <person name="Zeller M."/>
            <person name="Oakes M."/>
            <person name="Baldi P."/>
            <person name="Sandmeyer S."/>
        </authorList>
    </citation>
    <scope>NUCLEOTIDE SEQUENCE [LARGE SCALE GENOMIC DNA]</scope>
    <source>
        <strain evidence="2">CLIB89(W29)</strain>
    </source>
</reference>
<proteinExistence type="predicted"/>
<protein>
    <submittedName>
        <fullName evidence="1">Uncharacterized protein</fullName>
    </submittedName>
</protein>
<evidence type="ECO:0000313" key="2">
    <source>
        <dbReference type="Proteomes" id="UP000182444"/>
    </source>
</evidence>
<sequence>MLPVPTELPQGGLQSKINIHECTSSWTTQPRLFCNMEPAHMPHVCFTVLGCRVDTGTLDSVVCPHLSLRSNEGITPVGLRDVADETTHRRSRECTLRTHHYGPINPLLAVTPHRRLSDSS</sequence>
<name>A0A1D8NBQ7_YARLL</name>
<dbReference type="VEuPathDB" id="FungiDB:YALI1_C26209g"/>
<dbReference type="AlphaFoldDB" id="A0A1D8NBQ7"/>
<dbReference type="RefSeq" id="XP_068138564.1">
    <property type="nucleotide sequence ID" value="XM_068282463.1"/>
</dbReference>
<dbReference type="EMBL" id="CP017555">
    <property type="protein sequence ID" value="AOW03072.1"/>
    <property type="molecule type" value="Genomic_DNA"/>
</dbReference>
<gene>
    <name evidence="1" type="ORF">YALI1_C26209g</name>
</gene>
<accession>A0A1D8NBQ7</accession>